<accession>A0AA40RV13</accession>
<reference evidence="1" key="1">
    <citation type="submission" date="2020-02" db="EMBL/GenBank/DDBJ databases">
        <title>Synteny-based analysis reveals conserved mechanism for high triclosan tolerance in Pseudomonas, as well as instances of horizontal transfer.</title>
        <authorList>
            <person name="Mcfarland A.G."/>
            <person name="Bertucci H.K."/>
            <person name="Litmann E."/>
            <person name="Shen J."/>
            <person name="Huttenhower C."/>
            <person name="Hartmann E.M."/>
        </authorList>
    </citation>
    <scope>NUCLEOTIDE SEQUENCE</scope>
    <source>
        <strain evidence="1">109A1</strain>
    </source>
</reference>
<proteinExistence type="predicted"/>
<name>A0AA40RV13_STUST</name>
<dbReference type="AlphaFoldDB" id="A0AA40RV13"/>
<protein>
    <submittedName>
        <fullName evidence="1">Uncharacterized protein</fullName>
    </submittedName>
</protein>
<evidence type="ECO:0000313" key="2">
    <source>
        <dbReference type="Proteomes" id="UP001138621"/>
    </source>
</evidence>
<gene>
    <name evidence="1" type="ORF">G7024_16155</name>
</gene>
<dbReference type="RefSeq" id="WP_125877961.1">
    <property type="nucleotide sequence ID" value="NZ_JAAMRD010000014.1"/>
</dbReference>
<dbReference type="Proteomes" id="UP001138621">
    <property type="component" value="Unassembled WGS sequence"/>
</dbReference>
<dbReference type="EMBL" id="JAAMRD010000014">
    <property type="protein sequence ID" value="MBA1305925.1"/>
    <property type="molecule type" value="Genomic_DNA"/>
</dbReference>
<evidence type="ECO:0000313" key="1">
    <source>
        <dbReference type="EMBL" id="MBA1305925.1"/>
    </source>
</evidence>
<organism evidence="1 2">
    <name type="scientific">Stutzerimonas stutzeri</name>
    <name type="common">Pseudomonas stutzeri</name>
    <dbReference type="NCBI Taxonomy" id="316"/>
    <lineage>
        <taxon>Bacteria</taxon>
        <taxon>Pseudomonadati</taxon>
        <taxon>Pseudomonadota</taxon>
        <taxon>Gammaproteobacteria</taxon>
        <taxon>Pseudomonadales</taxon>
        <taxon>Pseudomonadaceae</taxon>
        <taxon>Stutzerimonas</taxon>
    </lineage>
</organism>
<sequence>MVESPFSRYRSILVDGDYSAAGFLQSFAMAMYAGGAFPMDASGLRNLDDEHFKAFQEMATWYRQHGEGDPDFVDVCKAIKASRAAYALRIKSRLDEVRACHPDEFEGGRHEHADSLRFYQREHELNVERRWIN</sequence>
<comment type="caution">
    <text evidence="1">The sequence shown here is derived from an EMBL/GenBank/DDBJ whole genome shotgun (WGS) entry which is preliminary data.</text>
</comment>